<evidence type="ECO:0000313" key="2">
    <source>
        <dbReference type="Proteomes" id="UP000017396"/>
    </source>
</evidence>
<dbReference type="HOGENOM" id="CLU_145470_1_0_3"/>
<dbReference type="RefSeq" id="WP_023173103.1">
    <property type="nucleotide sequence ID" value="NC_022600.1"/>
</dbReference>
<dbReference type="Proteomes" id="UP000017396">
    <property type="component" value="Chromosome"/>
</dbReference>
<dbReference type="Pfam" id="PF06868">
    <property type="entry name" value="DUF1257"/>
    <property type="match status" value="1"/>
</dbReference>
<dbReference type="STRING" id="1183438.GKIL_1735"/>
<dbReference type="OrthoDB" id="163953at2"/>
<organism evidence="1 2">
    <name type="scientific">Gloeobacter kilaueensis (strain ATCC BAA-2537 / CCAP 1431/1 / ULC 316 / JS1)</name>
    <dbReference type="NCBI Taxonomy" id="1183438"/>
    <lineage>
        <taxon>Bacteria</taxon>
        <taxon>Bacillati</taxon>
        <taxon>Cyanobacteriota</taxon>
        <taxon>Cyanophyceae</taxon>
        <taxon>Gloeobacterales</taxon>
        <taxon>Gloeobacteraceae</taxon>
        <taxon>Gloeobacter</taxon>
    </lineage>
</organism>
<keyword evidence="2" id="KW-1185">Reference proteome</keyword>
<sequence length="151" mass="16572">MSHFSSIKTRLNDADALVAALRELGLQLVVHAEAQPLQGYYGGSEGQSAEIIIPAAGLGTQADIGFARQGDGTFQLIWDLYEAERRYLPNSSLSFTQLPERLPALYARHLAIAVAHRKGHTVTAVEARADGGYTLRIQPRTVQSTTDKRRR</sequence>
<dbReference type="InterPro" id="IPR009666">
    <property type="entry name" value="Uncharacterised_Ycf35"/>
</dbReference>
<dbReference type="AlphaFoldDB" id="U5QGD4"/>
<protein>
    <submittedName>
        <fullName evidence="1">Ycf35</fullName>
    </submittedName>
</protein>
<dbReference type="PANTHER" id="PTHR39638:SF2">
    <property type="entry name" value="YCF35"/>
    <property type="match status" value="1"/>
</dbReference>
<reference evidence="1 2" key="1">
    <citation type="journal article" date="2013" name="PLoS ONE">
        <title>Cultivation and Complete Genome Sequencing of Gloeobacter kilaueensis sp. nov., from a Lava Cave in Kilauea Caldera, Hawai'i.</title>
        <authorList>
            <person name="Saw J.H."/>
            <person name="Schatz M."/>
            <person name="Brown M.V."/>
            <person name="Kunkel D.D."/>
            <person name="Foster J.S."/>
            <person name="Shick H."/>
            <person name="Christensen S."/>
            <person name="Hou S."/>
            <person name="Wan X."/>
            <person name="Donachie S.P."/>
        </authorList>
    </citation>
    <scope>NUCLEOTIDE SEQUENCE [LARGE SCALE GENOMIC DNA]</scope>
    <source>
        <strain evidence="2">JS</strain>
    </source>
</reference>
<dbReference type="KEGG" id="glj:GKIL_1735"/>
<evidence type="ECO:0000313" key="1">
    <source>
        <dbReference type="EMBL" id="AGY57981.1"/>
    </source>
</evidence>
<dbReference type="PANTHER" id="PTHR39638">
    <property type="entry name" value="YCF35"/>
    <property type="match status" value="1"/>
</dbReference>
<name>U5QGD4_GLOK1</name>
<accession>U5QGD4</accession>
<proteinExistence type="predicted"/>
<dbReference type="EMBL" id="CP003587">
    <property type="protein sequence ID" value="AGY57981.1"/>
    <property type="molecule type" value="Genomic_DNA"/>
</dbReference>
<gene>
    <name evidence="1" type="primary">ycf35</name>
    <name evidence="1" type="ORF">GKIL_1735</name>
</gene>